<feature type="active site" description="Glycyl thioester intermediate" evidence="11 14">
    <location>
        <position position="177"/>
    </location>
</feature>
<proteinExistence type="inferred from homology"/>
<dbReference type="Gene3D" id="3.50.50.80">
    <property type="entry name" value="Ubiquitin-activating enzyme E1, inactive adenylation domain, subdomain 1"/>
    <property type="match status" value="1"/>
</dbReference>
<evidence type="ECO:0000256" key="3">
    <source>
        <dbReference type="ARBA" id="ARBA00005673"/>
    </source>
</evidence>
<keyword evidence="4" id="KW-0808">Transferase</keyword>
<evidence type="ECO:0000256" key="7">
    <source>
        <dbReference type="ARBA" id="ARBA00022786"/>
    </source>
</evidence>
<evidence type="ECO:0000256" key="8">
    <source>
        <dbReference type="ARBA" id="ARBA00022833"/>
    </source>
</evidence>
<evidence type="ECO:0000256" key="13">
    <source>
        <dbReference type="PIRSR" id="PIRSR039133-3"/>
    </source>
</evidence>
<evidence type="ECO:0000256" key="14">
    <source>
        <dbReference type="PROSITE-ProRule" id="PRU10132"/>
    </source>
</evidence>
<feature type="binding site" evidence="13">
    <location>
        <position position="165"/>
    </location>
    <ligand>
        <name>Zn(2+)</name>
        <dbReference type="ChEBI" id="CHEBI:29105"/>
    </ligand>
</feature>
<evidence type="ECO:0000256" key="15">
    <source>
        <dbReference type="SAM" id="MobiDB-lite"/>
    </source>
</evidence>
<keyword evidence="6 12" id="KW-0547">Nucleotide-binding</keyword>
<gene>
    <name evidence="19" type="ORF">FCALED_LOCUS6925</name>
</gene>
<evidence type="ECO:0000256" key="2">
    <source>
        <dbReference type="ARBA" id="ARBA00004718"/>
    </source>
</evidence>
<dbReference type="Pfam" id="PF10585">
    <property type="entry name" value="UBA_E1_SCCH"/>
    <property type="match status" value="1"/>
</dbReference>
<feature type="binding site" evidence="12">
    <location>
        <position position="52"/>
    </location>
    <ligand>
        <name>ATP</name>
        <dbReference type="ChEBI" id="CHEBI:30616"/>
    </ligand>
</feature>
<accession>A0A9N9BKC8</accession>
<dbReference type="GO" id="GO:0005524">
    <property type="term" value="F:ATP binding"/>
    <property type="evidence" value="ECO:0007669"/>
    <property type="project" value="UniProtKB-KW"/>
</dbReference>
<feature type="binding site" evidence="13">
    <location>
        <position position="439"/>
    </location>
    <ligand>
        <name>Zn(2+)</name>
        <dbReference type="ChEBI" id="CHEBI:29105"/>
    </ligand>
</feature>
<dbReference type="GO" id="GO:0016740">
    <property type="term" value="F:transferase activity"/>
    <property type="evidence" value="ECO:0007669"/>
    <property type="project" value="UniProtKB-KW"/>
</dbReference>
<evidence type="ECO:0000259" key="18">
    <source>
        <dbReference type="Pfam" id="PF14732"/>
    </source>
</evidence>
<protein>
    <submittedName>
        <fullName evidence="19">7855_t:CDS:1</fullName>
    </submittedName>
</protein>
<dbReference type="GO" id="GO:0016925">
    <property type="term" value="P:protein sumoylation"/>
    <property type="evidence" value="ECO:0007669"/>
    <property type="project" value="InterPro"/>
</dbReference>
<dbReference type="InterPro" id="IPR000594">
    <property type="entry name" value="ThiF_NAD_FAD-bd"/>
</dbReference>
<evidence type="ECO:0000256" key="12">
    <source>
        <dbReference type="PIRSR" id="PIRSR039133-2"/>
    </source>
</evidence>
<dbReference type="Proteomes" id="UP000789570">
    <property type="component" value="Unassembled WGS sequence"/>
</dbReference>
<evidence type="ECO:0000256" key="10">
    <source>
        <dbReference type="ARBA" id="ARBA00023242"/>
    </source>
</evidence>
<dbReference type="InterPro" id="IPR028077">
    <property type="entry name" value="UAE_UbL_dom"/>
</dbReference>
<evidence type="ECO:0000313" key="19">
    <source>
        <dbReference type="EMBL" id="CAG8567534.1"/>
    </source>
</evidence>
<dbReference type="GO" id="GO:0005737">
    <property type="term" value="C:cytoplasm"/>
    <property type="evidence" value="ECO:0007669"/>
    <property type="project" value="TreeGrafter"/>
</dbReference>
<evidence type="ECO:0000256" key="4">
    <source>
        <dbReference type="ARBA" id="ARBA00022679"/>
    </source>
</evidence>
<dbReference type="FunFam" id="3.50.50.80:FF:000002">
    <property type="entry name" value="SUMO-activating enzyme subunit 2"/>
    <property type="match status" value="1"/>
</dbReference>
<comment type="similarity">
    <text evidence="3">Belongs to the ubiquitin-activating E1 family.</text>
</comment>
<dbReference type="GO" id="GO:0019948">
    <property type="term" value="F:SUMO activating enzyme activity"/>
    <property type="evidence" value="ECO:0007669"/>
    <property type="project" value="InterPro"/>
</dbReference>
<feature type="binding site" evidence="12">
    <location>
        <begin position="60"/>
        <end position="63"/>
    </location>
    <ligand>
        <name>ATP</name>
        <dbReference type="ChEBI" id="CHEBI:30616"/>
    </ligand>
</feature>
<dbReference type="PROSITE" id="PS00865">
    <property type="entry name" value="UBIQUITIN_ACTIVAT_2"/>
    <property type="match status" value="1"/>
</dbReference>
<dbReference type="InterPro" id="IPR035985">
    <property type="entry name" value="Ubiquitin-activating_enz"/>
</dbReference>
<dbReference type="InterPro" id="IPR023318">
    <property type="entry name" value="Ub_act_enz_dom_a_sf"/>
</dbReference>
<reference evidence="19" key="1">
    <citation type="submission" date="2021-06" db="EMBL/GenBank/DDBJ databases">
        <authorList>
            <person name="Kallberg Y."/>
            <person name="Tangrot J."/>
            <person name="Rosling A."/>
        </authorList>
    </citation>
    <scope>NUCLEOTIDE SEQUENCE</scope>
    <source>
        <strain evidence="19">UK204</strain>
    </source>
</reference>
<feature type="binding site" evidence="12">
    <location>
        <position position="76"/>
    </location>
    <ligand>
        <name>ATP</name>
        <dbReference type="ChEBI" id="CHEBI:30616"/>
    </ligand>
</feature>
<feature type="binding site" evidence="12">
    <location>
        <begin position="121"/>
        <end position="126"/>
    </location>
    <ligand>
        <name>ATP</name>
        <dbReference type="ChEBI" id="CHEBI:30616"/>
    </ligand>
</feature>
<feature type="binding site" evidence="13">
    <location>
        <position position="162"/>
    </location>
    <ligand>
        <name>Zn(2+)</name>
        <dbReference type="ChEBI" id="CHEBI:29105"/>
    </ligand>
</feature>
<feature type="domain" description="Ubiquitin-activating enzyme SCCH" evidence="17">
    <location>
        <begin position="329"/>
        <end position="377"/>
    </location>
</feature>
<evidence type="ECO:0000256" key="9">
    <source>
        <dbReference type="ARBA" id="ARBA00022840"/>
    </source>
</evidence>
<dbReference type="PROSITE" id="PS51257">
    <property type="entry name" value="PROKAR_LIPOPROTEIN"/>
    <property type="match status" value="1"/>
</dbReference>
<feature type="domain" description="Ubiquitin/SUMO-activating enzyme ubiquitin-like" evidence="18">
    <location>
        <begin position="449"/>
        <end position="521"/>
    </location>
</feature>
<dbReference type="Gene3D" id="3.10.290.20">
    <property type="entry name" value="Ubiquitin-like 2 activating enzyme e1b. Chain: B, domain 3"/>
    <property type="match status" value="1"/>
</dbReference>
<dbReference type="Gene3D" id="1.10.10.520">
    <property type="entry name" value="Ubiquitin activating enzymes (Uba3). Chain: B, domain 2"/>
    <property type="match status" value="1"/>
</dbReference>
<dbReference type="SUPFAM" id="SSF69572">
    <property type="entry name" value="Activating enzymes of the ubiquitin-like proteins"/>
    <property type="match status" value="1"/>
</dbReference>
<evidence type="ECO:0000259" key="16">
    <source>
        <dbReference type="Pfam" id="PF00899"/>
    </source>
</evidence>
<dbReference type="PANTHER" id="PTHR10953">
    <property type="entry name" value="UBIQUITIN-ACTIVATING ENZYME E1"/>
    <property type="match status" value="1"/>
</dbReference>
<dbReference type="OrthoDB" id="10255449at2759"/>
<comment type="subcellular location">
    <subcellularLocation>
        <location evidence="1">Nucleus</location>
    </subcellularLocation>
</comment>
<dbReference type="PANTHER" id="PTHR10953:SF5">
    <property type="entry name" value="SUMO-ACTIVATING ENZYME SUBUNIT 2"/>
    <property type="match status" value="1"/>
</dbReference>
<organism evidence="19 20">
    <name type="scientific">Funneliformis caledonium</name>
    <dbReference type="NCBI Taxonomy" id="1117310"/>
    <lineage>
        <taxon>Eukaryota</taxon>
        <taxon>Fungi</taxon>
        <taxon>Fungi incertae sedis</taxon>
        <taxon>Mucoromycota</taxon>
        <taxon>Glomeromycotina</taxon>
        <taxon>Glomeromycetes</taxon>
        <taxon>Glomerales</taxon>
        <taxon>Glomeraceae</taxon>
        <taxon>Funneliformis</taxon>
    </lineage>
</organism>
<name>A0A9N9BKC8_9GLOM</name>
<dbReference type="Pfam" id="PF00899">
    <property type="entry name" value="ThiF"/>
    <property type="match status" value="1"/>
</dbReference>
<keyword evidence="10" id="KW-0539">Nucleus</keyword>
<comment type="pathway">
    <text evidence="2">Protein modification; protein sumoylation.</text>
</comment>
<evidence type="ECO:0000259" key="17">
    <source>
        <dbReference type="Pfam" id="PF10585"/>
    </source>
</evidence>
<dbReference type="GO" id="GO:0046872">
    <property type="term" value="F:metal ion binding"/>
    <property type="evidence" value="ECO:0007669"/>
    <property type="project" value="UniProtKB-KW"/>
</dbReference>
<dbReference type="InterPro" id="IPR045886">
    <property type="entry name" value="ThiF/MoeB/HesA"/>
</dbReference>
<keyword evidence="9 12" id="KW-0067">ATP-binding</keyword>
<keyword evidence="20" id="KW-1185">Reference proteome</keyword>
<sequence length="766" mass="88615">MSRNLHSQNVLGQSLFQKINECRVLIIGAGGIGCELLKNVAMSGFLQIELVDLDTVELSNLNRQFLFQNQHIKKSKAKVARESALNFNPDMNIIAHHANIKDNQFNVEWFKRFDIVMNALDNLEARRHVNMMCLVADVPLIESGTEGYLGQVTVIKKGISECYDCQPKPLKRTFPVCTIRSTPSQPIHCIEWAKSYLFSQLFGLPEDEDDERLESEMTDDNANEIDNLRRETQALKQIRAAMGTLDYPQRVFRKVFTDDIIRLLRMEDMWRNRKPPVPLIYEDIVNLVTEGDSDLNYIEDYNMLKDQRIWSLAENFVVFLDSVRRLSNTLLKKQNSNPNASLLFDKDDQDALDFVTASSNLRSIIFSIDVKSQFQIKAIAGNIIPAIATTNAIIAGMIVMQSYKVLSEKFSDCRNVFLDNSRRPRVLVSESLTSPNPDCRVCNNTHIILKVNTKMATLRDFLERVVHDDDEMDISEVTVEEGGRILYDVEYDDNLDSTFEQLQITDGKLVTVKPEEQSSSIFAISHRENFETSSTWFEIEGVCFAKNRNSAHKRKLEIDAIEGSSRKRHAVDESTVEDDSDNDTLPRDDIIEDETFEGAICEEKIVYNIDDDDDEEKKVYYIDDDDGEEKKVYNIDVEDEEEKRVYYIDDDDDEEKKVYNIDDDDEEKKKVYNIDDDDEEKKKVYINVDDEEKKKVYINVDDEGKKNVYINVDEEGKKNVYINVDDEEKKKVYNINVDVEEENIDKEVIKNDKKKNRVWELIVIDN</sequence>
<dbReference type="AlphaFoldDB" id="A0A9N9BKC8"/>
<dbReference type="FunFam" id="3.40.50.720:FF:000618">
    <property type="entry name" value="SUMO-activating enzyme subunit 2"/>
    <property type="match status" value="1"/>
</dbReference>
<dbReference type="InterPro" id="IPR019572">
    <property type="entry name" value="UBA_E1_SCCH"/>
</dbReference>
<evidence type="ECO:0000256" key="5">
    <source>
        <dbReference type="ARBA" id="ARBA00022723"/>
    </source>
</evidence>
<feature type="binding site" evidence="13">
    <location>
        <position position="442"/>
    </location>
    <ligand>
        <name>Zn(2+)</name>
        <dbReference type="ChEBI" id="CHEBI:29105"/>
    </ligand>
</feature>
<evidence type="ECO:0000256" key="6">
    <source>
        <dbReference type="ARBA" id="ARBA00022741"/>
    </source>
</evidence>
<dbReference type="GO" id="GO:0031510">
    <property type="term" value="C:SUMO activating enzyme complex"/>
    <property type="evidence" value="ECO:0007669"/>
    <property type="project" value="TreeGrafter"/>
</dbReference>
<comment type="caution">
    <text evidence="19">The sequence shown here is derived from an EMBL/GenBank/DDBJ whole genome shotgun (WGS) entry which is preliminary data.</text>
</comment>
<dbReference type="InterPro" id="IPR033127">
    <property type="entry name" value="UBQ-activ_enz_E1_Cys_AS"/>
</dbReference>
<dbReference type="Pfam" id="PF14732">
    <property type="entry name" value="UAE_UbL"/>
    <property type="match status" value="1"/>
</dbReference>
<keyword evidence="7" id="KW-0833">Ubl conjugation pathway</keyword>
<evidence type="ECO:0000256" key="1">
    <source>
        <dbReference type="ARBA" id="ARBA00004123"/>
    </source>
</evidence>
<evidence type="ECO:0000256" key="11">
    <source>
        <dbReference type="PIRSR" id="PIRSR039133-1"/>
    </source>
</evidence>
<dbReference type="InterPro" id="IPR042449">
    <property type="entry name" value="Ub-E1_IAD_1"/>
</dbReference>
<feature type="region of interest" description="Disordered" evidence="15">
    <location>
        <begin position="567"/>
        <end position="587"/>
    </location>
</feature>
<keyword evidence="5 13" id="KW-0479">Metal-binding</keyword>
<keyword evidence="8 13" id="KW-0862">Zinc</keyword>
<evidence type="ECO:0000313" key="20">
    <source>
        <dbReference type="Proteomes" id="UP000789570"/>
    </source>
</evidence>
<feature type="binding site" evidence="12">
    <location>
        <begin position="28"/>
        <end position="33"/>
    </location>
    <ligand>
        <name>ATP</name>
        <dbReference type="ChEBI" id="CHEBI:30616"/>
    </ligand>
</feature>
<feature type="domain" description="THIF-type NAD/FAD binding fold" evidence="16">
    <location>
        <begin position="2"/>
        <end position="419"/>
    </location>
</feature>
<dbReference type="EMBL" id="CAJVPQ010001739">
    <property type="protein sequence ID" value="CAG8567534.1"/>
    <property type="molecule type" value="Genomic_DNA"/>
</dbReference>